<dbReference type="KEGG" id="pfj:MYCFIDRAFT_84134"/>
<keyword evidence="2" id="KW-1185">Reference proteome</keyword>
<protein>
    <submittedName>
        <fullName evidence="1">Uncharacterized protein</fullName>
    </submittedName>
</protein>
<proteinExistence type="predicted"/>
<dbReference type="Proteomes" id="UP000016932">
    <property type="component" value="Unassembled WGS sequence"/>
</dbReference>
<accession>M2ZY03</accession>
<dbReference type="GeneID" id="19342149"/>
<evidence type="ECO:0000313" key="1">
    <source>
        <dbReference type="EMBL" id="EME83829.1"/>
    </source>
</evidence>
<evidence type="ECO:0000313" key="2">
    <source>
        <dbReference type="Proteomes" id="UP000016932"/>
    </source>
</evidence>
<organism evidence="1 2">
    <name type="scientific">Pseudocercospora fijiensis (strain CIRAD86)</name>
    <name type="common">Black leaf streak disease fungus</name>
    <name type="synonym">Mycosphaerella fijiensis</name>
    <dbReference type="NCBI Taxonomy" id="383855"/>
    <lineage>
        <taxon>Eukaryota</taxon>
        <taxon>Fungi</taxon>
        <taxon>Dikarya</taxon>
        <taxon>Ascomycota</taxon>
        <taxon>Pezizomycotina</taxon>
        <taxon>Dothideomycetes</taxon>
        <taxon>Dothideomycetidae</taxon>
        <taxon>Mycosphaerellales</taxon>
        <taxon>Mycosphaerellaceae</taxon>
        <taxon>Pseudocercospora</taxon>
    </lineage>
</organism>
<dbReference type="HOGENOM" id="CLU_2264883_0_0_1"/>
<gene>
    <name evidence="1" type="ORF">MYCFIDRAFT_84134</name>
</gene>
<reference evidence="1 2" key="1">
    <citation type="journal article" date="2012" name="PLoS Pathog.">
        <title>Diverse lifestyles and strategies of plant pathogenesis encoded in the genomes of eighteen Dothideomycetes fungi.</title>
        <authorList>
            <person name="Ohm R.A."/>
            <person name="Feau N."/>
            <person name="Henrissat B."/>
            <person name="Schoch C.L."/>
            <person name="Horwitz B.A."/>
            <person name="Barry K.W."/>
            <person name="Condon B.J."/>
            <person name="Copeland A.C."/>
            <person name="Dhillon B."/>
            <person name="Glaser F."/>
            <person name="Hesse C.N."/>
            <person name="Kosti I."/>
            <person name="LaButti K."/>
            <person name="Lindquist E.A."/>
            <person name="Lucas S."/>
            <person name="Salamov A.A."/>
            <person name="Bradshaw R.E."/>
            <person name="Ciuffetti L."/>
            <person name="Hamelin R.C."/>
            <person name="Kema G.H.J."/>
            <person name="Lawrence C."/>
            <person name="Scott J.A."/>
            <person name="Spatafora J.W."/>
            <person name="Turgeon B.G."/>
            <person name="de Wit P.J.G.M."/>
            <person name="Zhong S."/>
            <person name="Goodwin S.B."/>
            <person name="Grigoriev I.V."/>
        </authorList>
    </citation>
    <scope>NUCLEOTIDE SEQUENCE [LARGE SCALE GENOMIC DNA]</scope>
    <source>
        <strain evidence="1 2">CIRAD86</strain>
    </source>
</reference>
<dbReference type="AlphaFoldDB" id="M2ZY03"/>
<name>M2ZY03_PSEFD</name>
<dbReference type="EMBL" id="KB446557">
    <property type="protein sequence ID" value="EME83829.1"/>
    <property type="molecule type" value="Genomic_DNA"/>
</dbReference>
<sequence length="103" mass="11303">MYRSQKKCTHARTQKVLFCCTDEQPSLVALSRAGEPPSTFAANYIHGASVDVEHKFVPAAESGRLADITLPKKDCKVGEVADTKYLSRFNNPKSAYKIAQAQA</sequence>
<dbReference type="RefSeq" id="XP_007924463.1">
    <property type="nucleotide sequence ID" value="XM_007926272.1"/>
</dbReference>
<dbReference type="VEuPathDB" id="FungiDB:MYCFIDRAFT_84134"/>